<dbReference type="EMBL" id="JBBLXS010000084">
    <property type="protein sequence ID" value="MEK0184956.1"/>
    <property type="molecule type" value="Genomic_DNA"/>
</dbReference>
<gene>
    <name evidence="1" type="ORF">WMG39_08795</name>
</gene>
<evidence type="ECO:0000313" key="1">
    <source>
        <dbReference type="EMBL" id="MEK0184956.1"/>
    </source>
</evidence>
<evidence type="ECO:0000313" key="2">
    <source>
        <dbReference type="Proteomes" id="UP001384579"/>
    </source>
</evidence>
<keyword evidence="2" id="KW-1185">Reference proteome</keyword>
<name>A0ABU8YL26_9CYAN</name>
<accession>A0ABU8YL26</accession>
<organism evidence="1 2">
    <name type="scientific">Microcoleus anatoxicus PTRS2</name>
    <dbReference type="NCBI Taxonomy" id="2705321"/>
    <lineage>
        <taxon>Bacteria</taxon>
        <taxon>Bacillati</taxon>
        <taxon>Cyanobacteriota</taxon>
        <taxon>Cyanophyceae</taxon>
        <taxon>Oscillatoriophycideae</taxon>
        <taxon>Oscillatoriales</taxon>
        <taxon>Microcoleaceae</taxon>
        <taxon>Microcoleus</taxon>
        <taxon>Microcoleus anatoxicus</taxon>
    </lineage>
</organism>
<dbReference type="RefSeq" id="WP_340541396.1">
    <property type="nucleotide sequence ID" value="NZ_JBBLXS010000084.1"/>
</dbReference>
<proteinExistence type="predicted"/>
<dbReference type="Proteomes" id="UP001384579">
    <property type="component" value="Unassembled WGS sequence"/>
</dbReference>
<protein>
    <submittedName>
        <fullName evidence="1">Uncharacterized protein</fullName>
    </submittedName>
</protein>
<reference evidence="1 2" key="1">
    <citation type="journal article" date="2020" name="Harmful Algae">
        <title>Molecular and morphological characterization of a novel dihydroanatoxin-a producing Microcoleus species (cyanobacteria) from the Russian River, California, USA.</title>
        <authorList>
            <person name="Conklin K.Y."/>
            <person name="Stancheva R."/>
            <person name="Otten T.G."/>
            <person name="Fadness R."/>
            <person name="Boyer G.L."/>
            <person name="Read B."/>
            <person name="Zhang X."/>
            <person name="Sheath R.G."/>
        </authorList>
    </citation>
    <scope>NUCLEOTIDE SEQUENCE [LARGE SCALE GENOMIC DNA]</scope>
    <source>
        <strain evidence="1 2">PTRS2</strain>
    </source>
</reference>
<comment type="caution">
    <text evidence="1">The sequence shown here is derived from an EMBL/GenBank/DDBJ whole genome shotgun (WGS) entry which is preliminary data.</text>
</comment>
<sequence length="150" mass="17169">MLLFLIFAAMFDYQVPRADFVILTLEAPTAIAQIRPNINSLPDGDYRYRDSFAIDRPFREIQFRKQDRYITGSDADKRTGKSYCFRGLALHNNVINITVATEIAPQTAQKTEWKLEPGSPINFDQLYPLQAGPGLELYKCLTAFLPKLNY</sequence>